<dbReference type="Proteomes" id="UP000827724">
    <property type="component" value="Unassembled WGS sequence"/>
</dbReference>
<dbReference type="OrthoDB" id="408954at2759"/>
<dbReference type="AlphaFoldDB" id="A0A9P8QNK0"/>
<proteinExistence type="predicted"/>
<name>A0A9P8QNK0_9HYPO</name>
<protein>
    <submittedName>
        <fullName evidence="1">Sterol desaturase family</fullName>
    </submittedName>
</protein>
<gene>
    <name evidence="1" type="ORF">Trco_005091</name>
</gene>
<accession>A0A9P8QNK0</accession>
<evidence type="ECO:0000313" key="1">
    <source>
        <dbReference type="EMBL" id="KAH6605938.1"/>
    </source>
</evidence>
<evidence type="ECO:0000313" key="2">
    <source>
        <dbReference type="Proteomes" id="UP000827724"/>
    </source>
</evidence>
<dbReference type="EMBL" id="JAIWOZ010000004">
    <property type="protein sequence ID" value="KAH6605938.1"/>
    <property type="molecule type" value="Genomic_DNA"/>
</dbReference>
<keyword evidence="2" id="KW-1185">Reference proteome</keyword>
<organism evidence="1 2">
    <name type="scientific">Trichoderma cornu-damae</name>
    <dbReference type="NCBI Taxonomy" id="654480"/>
    <lineage>
        <taxon>Eukaryota</taxon>
        <taxon>Fungi</taxon>
        <taxon>Dikarya</taxon>
        <taxon>Ascomycota</taxon>
        <taxon>Pezizomycotina</taxon>
        <taxon>Sordariomycetes</taxon>
        <taxon>Hypocreomycetidae</taxon>
        <taxon>Hypocreales</taxon>
        <taxon>Hypocreaceae</taxon>
        <taxon>Trichoderma</taxon>
    </lineage>
</organism>
<sequence length="93" mass="10154">MATIDAAANSIQPARRQPAEHLIATALPILLPPLMLRAHIQTTWVFVAFQLVETSTVHGGYDFFGEAAKKHDAIMKDLTCILGESDFWTTSSG</sequence>
<reference evidence="1" key="1">
    <citation type="submission" date="2021-08" db="EMBL/GenBank/DDBJ databases">
        <title>Chromosome-Level Trichoderma cornu-damae using Hi-C Data.</title>
        <authorList>
            <person name="Kim C.S."/>
        </authorList>
    </citation>
    <scope>NUCLEOTIDE SEQUENCE</scope>
    <source>
        <strain evidence="1">KA19-0412C</strain>
    </source>
</reference>
<comment type="caution">
    <text evidence="1">The sequence shown here is derived from an EMBL/GenBank/DDBJ whole genome shotgun (WGS) entry which is preliminary data.</text>
</comment>